<evidence type="ECO:0000313" key="4">
    <source>
        <dbReference type="Proteomes" id="UP000289200"/>
    </source>
</evidence>
<accession>A0A3S4BSX9</accession>
<proteinExistence type="predicted"/>
<dbReference type="AlphaFoldDB" id="A0A3S4BSX9"/>
<evidence type="ECO:0000313" key="2">
    <source>
        <dbReference type="EMBL" id="VCU06587.1"/>
    </source>
</evidence>
<dbReference type="OrthoDB" id="8421551at2"/>
<dbReference type="Proteomes" id="UP000289200">
    <property type="component" value="Unassembled WGS sequence"/>
</dbReference>
<geneLocation type="plasmid" evidence="2">
    <name>1</name>
</geneLocation>
<protein>
    <submittedName>
        <fullName evidence="3">Uncharacterized protein</fullName>
    </submittedName>
</protein>
<dbReference type="EMBL" id="UWOC01000077">
    <property type="protein sequence ID" value="VCU07871.1"/>
    <property type="molecule type" value="Genomic_DNA"/>
</dbReference>
<sequence>MRITNTQAGPRGVNTTAGVVLLGPGEARDLDLPDAELAVARRTGWFAFGEPEPEPEPAAPAAAAPQHGGDKKPRKS</sequence>
<keyword evidence="4" id="KW-1185">Reference proteome</keyword>
<feature type="region of interest" description="Disordered" evidence="1">
    <location>
        <begin position="47"/>
        <end position="76"/>
    </location>
</feature>
<reference evidence="3" key="1">
    <citation type="submission" date="2018-10" db="EMBL/GenBank/DDBJ databases">
        <authorList>
            <person name="Peiro R."/>
            <person name="Begona"/>
            <person name="Cbmso G."/>
            <person name="Lopez M."/>
            <person name="Gonzalez S."/>
            <person name="Sacristan E."/>
            <person name="Castillo E."/>
        </authorList>
    </citation>
    <scope>NUCLEOTIDE SEQUENCE</scope>
    <source>
        <strain evidence="3">Rhod_genome</strain>
        <strain evidence="2">Rhod_plasmid</strain>
        <plasmid evidence="2">1</plasmid>
    </source>
</reference>
<gene>
    <name evidence="3" type="ORF">RHODGE_RHODGE_01021</name>
    <name evidence="2" type="ORF">RHODPL_RHODPL_00035</name>
</gene>
<dbReference type="RefSeq" id="WP_129608043.1">
    <property type="nucleotide sequence ID" value="NZ_LR026982.1"/>
</dbReference>
<evidence type="ECO:0000256" key="1">
    <source>
        <dbReference type="SAM" id="MobiDB-lite"/>
    </source>
</evidence>
<evidence type="ECO:0000313" key="3">
    <source>
        <dbReference type="EMBL" id="VCU07871.1"/>
    </source>
</evidence>
<name>A0A3S4BSX9_9BRAD</name>
<reference evidence="4" key="2">
    <citation type="submission" date="2018-10" db="EMBL/GenBank/DDBJ databases">
        <authorList>
            <person name="Peiro R."/>
            <person name="Begona"/>
            <person name="Cbmso G."/>
            <person name="Lopez M."/>
            <person name="Gonzalez S."/>
            <person name="Sacristan E."/>
            <person name="Castillo E."/>
        </authorList>
    </citation>
    <scope>NUCLEOTIDE SEQUENCE [LARGE SCALE GENOMIC DNA]</scope>
</reference>
<keyword evidence="2" id="KW-0614">Plasmid</keyword>
<dbReference type="EMBL" id="LR026982">
    <property type="protein sequence ID" value="VCU06587.1"/>
    <property type="molecule type" value="Genomic_DNA"/>
</dbReference>
<organism evidence="3 4">
    <name type="scientific">Rhodoplanes serenus</name>
    <dbReference type="NCBI Taxonomy" id="200615"/>
    <lineage>
        <taxon>Bacteria</taxon>
        <taxon>Pseudomonadati</taxon>
        <taxon>Pseudomonadota</taxon>
        <taxon>Alphaproteobacteria</taxon>
        <taxon>Hyphomicrobiales</taxon>
        <taxon>Nitrobacteraceae</taxon>
        <taxon>Rhodoplanes</taxon>
    </lineage>
</organism>